<feature type="compositionally biased region" description="Basic and acidic residues" evidence="1">
    <location>
        <begin position="35"/>
        <end position="45"/>
    </location>
</feature>
<dbReference type="AlphaFoldDB" id="A0A183G515"/>
<accession>A0A183G515</accession>
<evidence type="ECO:0000256" key="1">
    <source>
        <dbReference type="SAM" id="MobiDB-lite"/>
    </source>
</evidence>
<accession>A0A3P8ECY4</accession>
<reference evidence="2 3" key="1">
    <citation type="submission" date="2018-11" db="EMBL/GenBank/DDBJ databases">
        <authorList>
            <consortium name="Pathogen Informatics"/>
        </authorList>
    </citation>
    <scope>NUCLEOTIDE SEQUENCE [LARGE SCALE GENOMIC DNA]</scope>
</reference>
<name>A0A183G515_HELPZ</name>
<proteinExistence type="predicted"/>
<keyword evidence="3" id="KW-1185">Reference proteome</keyword>
<evidence type="ECO:0000313" key="2">
    <source>
        <dbReference type="EMBL" id="VDP06643.1"/>
    </source>
</evidence>
<sequence>MWALRPHALHHRTRKAADAPGETLWMEDYRMDGDYDKEGGGKDSSDTYSGPIRAKYEGRDPHKWLPSKGESMKWRVLH</sequence>
<feature type="compositionally biased region" description="Basic and acidic residues" evidence="1">
    <location>
        <begin position="54"/>
        <end position="63"/>
    </location>
</feature>
<dbReference type="EMBL" id="UZAH01029546">
    <property type="protein sequence ID" value="VDP06643.1"/>
    <property type="molecule type" value="Genomic_DNA"/>
</dbReference>
<organism evidence="3 4">
    <name type="scientific">Heligmosomoides polygyrus</name>
    <name type="common">Parasitic roundworm</name>
    <dbReference type="NCBI Taxonomy" id="6339"/>
    <lineage>
        <taxon>Eukaryota</taxon>
        <taxon>Metazoa</taxon>
        <taxon>Ecdysozoa</taxon>
        <taxon>Nematoda</taxon>
        <taxon>Chromadorea</taxon>
        <taxon>Rhabditida</taxon>
        <taxon>Rhabditina</taxon>
        <taxon>Rhabditomorpha</taxon>
        <taxon>Strongyloidea</taxon>
        <taxon>Heligmosomidae</taxon>
        <taxon>Heligmosomoides</taxon>
    </lineage>
</organism>
<dbReference type="Proteomes" id="UP000050761">
    <property type="component" value="Unassembled WGS sequence"/>
</dbReference>
<evidence type="ECO:0000313" key="3">
    <source>
        <dbReference type="Proteomes" id="UP000050761"/>
    </source>
</evidence>
<reference evidence="4" key="2">
    <citation type="submission" date="2019-09" db="UniProtKB">
        <authorList>
            <consortium name="WormBaseParasite"/>
        </authorList>
    </citation>
    <scope>IDENTIFICATION</scope>
</reference>
<feature type="region of interest" description="Disordered" evidence="1">
    <location>
        <begin position="35"/>
        <end position="78"/>
    </location>
</feature>
<protein>
    <submittedName>
        <fullName evidence="4">NADH dehydrogenase [ubiquinone] 1 alpha subcomplex subunit 12</fullName>
    </submittedName>
</protein>
<evidence type="ECO:0000313" key="4">
    <source>
        <dbReference type="WBParaSite" id="HPBE_0001666501-mRNA-1"/>
    </source>
</evidence>
<gene>
    <name evidence="2" type="ORF">HPBE_LOCUS16664</name>
</gene>
<dbReference type="WBParaSite" id="HPBE_0001666501-mRNA-1">
    <property type="protein sequence ID" value="HPBE_0001666501-mRNA-1"/>
    <property type="gene ID" value="HPBE_0001666501"/>
</dbReference>